<feature type="compositionally biased region" description="Gly residues" evidence="1">
    <location>
        <begin position="62"/>
        <end position="75"/>
    </location>
</feature>
<organism evidence="2">
    <name type="scientific">Oryza sativa subsp. japonica</name>
    <name type="common">Rice</name>
    <dbReference type="NCBI Taxonomy" id="39947"/>
    <lineage>
        <taxon>Eukaryota</taxon>
        <taxon>Viridiplantae</taxon>
        <taxon>Streptophyta</taxon>
        <taxon>Embryophyta</taxon>
        <taxon>Tracheophyta</taxon>
        <taxon>Spermatophyta</taxon>
        <taxon>Magnoliopsida</taxon>
        <taxon>Liliopsida</taxon>
        <taxon>Poales</taxon>
        <taxon>Poaceae</taxon>
        <taxon>BOP clade</taxon>
        <taxon>Oryzoideae</taxon>
        <taxon>Oryzeae</taxon>
        <taxon>Oryzinae</taxon>
        <taxon>Oryza</taxon>
        <taxon>Oryza sativa</taxon>
    </lineage>
</organism>
<feature type="compositionally biased region" description="Acidic residues" evidence="1">
    <location>
        <begin position="81"/>
        <end position="93"/>
    </location>
</feature>
<proteinExistence type="predicted"/>
<name>B9FDU7_ORYSJ</name>
<dbReference type="Proteomes" id="UP000007752">
    <property type="component" value="Chromosome 4"/>
</dbReference>
<reference evidence="2" key="1">
    <citation type="journal article" date="2005" name="PLoS Biol.">
        <title>The genomes of Oryza sativa: a history of duplications.</title>
        <authorList>
            <person name="Yu J."/>
            <person name="Wang J."/>
            <person name="Lin W."/>
            <person name="Li S."/>
            <person name="Li H."/>
            <person name="Zhou J."/>
            <person name="Ni P."/>
            <person name="Dong W."/>
            <person name="Hu S."/>
            <person name="Zeng C."/>
            <person name="Zhang J."/>
            <person name="Zhang Y."/>
            <person name="Li R."/>
            <person name="Xu Z."/>
            <person name="Li S."/>
            <person name="Li X."/>
            <person name="Zheng H."/>
            <person name="Cong L."/>
            <person name="Lin L."/>
            <person name="Yin J."/>
            <person name="Geng J."/>
            <person name="Li G."/>
            <person name="Shi J."/>
            <person name="Liu J."/>
            <person name="Lv H."/>
            <person name="Li J."/>
            <person name="Wang J."/>
            <person name="Deng Y."/>
            <person name="Ran L."/>
            <person name="Shi X."/>
            <person name="Wang X."/>
            <person name="Wu Q."/>
            <person name="Li C."/>
            <person name="Ren X."/>
            <person name="Wang J."/>
            <person name="Wang X."/>
            <person name="Li D."/>
            <person name="Liu D."/>
            <person name="Zhang X."/>
            <person name="Ji Z."/>
            <person name="Zhao W."/>
            <person name="Sun Y."/>
            <person name="Zhang Z."/>
            <person name="Bao J."/>
            <person name="Han Y."/>
            <person name="Dong L."/>
            <person name="Ji J."/>
            <person name="Chen P."/>
            <person name="Wu S."/>
            <person name="Liu J."/>
            <person name="Xiao Y."/>
            <person name="Bu D."/>
            <person name="Tan J."/>
            <person name="Yang L."/>
            <person name="Ye C."/>
            <person name="Zhang J."/>
            <person name="Xu J."/>
            <person name="Zhou Y."/>
            <person name="Yu Y."/>
            <person name="Zhang B."/>
            <person name="Zhuang S."/>
            <person name="Wei H."/>
            <person name="Liu B."/>
            <person name="Lei M."/>
            <person name="Yu H."/>
            <person name="Li Y."/>
            <person name="Xu H."/>
            <person name="Wei S."/>
            <person name="He X."/>
            <person name="Fang L."/>
            <person name="Zhang Z."/>
            <person name="Zhang Y."/>
            <person name="Huang X."/>
            <person name="Su Z."/>
            <person name="Tong W."/>
            <person name="Li J."/>
            <person name="Tong Z."/>
            <person name="Li S."/>
            <person name="Ye J."/>
            <person name="Wang L."/>
            <person name="Fang L."/>
            <person name="Lei T."/>
            <person name="Chen C."/>
            <person name="Chen H."/>
            <person name="Xu Z."/>
            <person name="Li H."/>
            <person name="Huang H."/>
            <person name="Zhang F."/>
            <person name="Xu H."/>
            <person name="Li N."/>
            <person name="Zhao C."/>
            <person name="Li S."/>
            <person name="Dong L."/>
            <person name="Huang Y."/>
            <person name="Li L."/>
            <person name="Xi Y."/>
            <person name="Qi Q."/>
            <person name="Li W."/>
            <person name="Zhang B."/>
            <person name="Hu W."/>
            <person name="Zhang Y."/>
            <person name="Tian X."/>
            <person name="Jiao Y."/>
            <person name="Liang X."/>
            <person name="Jin J."/>
            <person name="Gao L."/>
            <person name="Zheng W."/>
            <person name="Hao B."/>
            <person name="Liu S."/>
            <person name="Wang W."/>
            <person name="Yuan L."/>
            <person name="Cao M."/>
            <person name="McDermott J."/>
            <person name="Samudrala R."/>
            <person name="Wang J."/>
            <person name="Wong G.K."/>
            <person name="Yang H."/>
        </authorList>
    </citation>
    <scope>NUCLEOTIDE SEQUENCE [LARGE SCALE GENOMIC DNA]</scope>
</reference>
<feature type="compositionally biased region" description="Basic residues" evidence="1">
    <location>
        <begin position="172"/>
        <end position="189"/>
    </location>
</feature>
<feature type="region of interest" description="Disordered" evidence="1">
    <location>
        <begin position="1"/>
        <end position="29"/>
    </location>
</feature>
<protein>
    <submittedName>
        <fullName evidence="2">Uncharacterized protein</fullName>
    </submittedName>
</protein>
<feature type="compositionally biased region" description="Gly residues" evidence="1">
    <location>
        <begin position="94"/>
        <end position="116"/>
    </location>
</feature>
<evidence type="ECO:0000313" key="2">
    <source>
        <dbReference type="EMBL" id="EEE60530.1"/>
    </source>
</evidence>
<reference evidence="2" key="2">
    <citation type="submission" date="2008-12" db="EMBL/GenBank/DDBJ databases">
        <title>Improved gene annotation of the rice (Oryza sativa) genomes.</title>
        <authorList>
            <person name="Wang J."/>
            <person name="Li R."/>
            <person name="Fan W."/>
            <person name="Huang Q."/>
            <person name="Zhang J."/>
            <person name="Zhou Y."/>
            <person name="Hu Y."/>
            <person name="Zi S."/>
            <person name="Li J."/>
            <person name="Ni P."/>
            <person name="Zheng H."/>
            <person name="Zhang Y."/>
            <person name="Zhao M."/>
            <person name="Hao Q."/>
            <person name="McDermott J."/>
            <person name="Samudrala R."/>
            <person name="Kristiansen K."/>
            <person name="Wong G.K.-S."/>
        </authorList>
    </citation>
    <scope>NUCLEOTIDE SEQUENCE</scope>
</reference>
<feature type="region of interest" description="Disordered" evidence="1">
    <location>
        <begin position="58"/>
        <end position="239"/>
    </location>
</feature>
<accession>B9FDU7</accession>
<sequence length="239" mass="25183">MAESALCHTAKANRSVEHGTMRSSSTEKTASVVSPWMGLNLLLRLSSALIANRTREQLVEGARGGGRSPWRGGGEVRAVEGEGEGEDGGDGGDGEQAGGESAGGRRVVGGGGGGTRSGRSRTTSCQQVPAAASPASPVGCLPRQTPPSSRHLPPSPAPSAHRSVPVMTGRIQPRKGQIRRRRIRSHTPRGLRGALCHLLAPETSRRRGFLAPPPPSQRLRGFRRRRGGERRGGWRRPGG</sequence>
<evidence type="ECO:0000256" key="1">
    <source>
        <dbReference type="SAM" id="MobiDB-lite"/>
    </source>
</evidence>
<dbReference type="EMBL" id="CM000141">
    <property type="protein sequence ID" value="EEE60530.1"/>
    <property type="molecule type" value="Genomic_DNA"/>
</dbReference>
<gene>
    <name evidence="2" type="ORF">OsJ_13869</name>
</gene>
<dbReference type="AlphaFoldDB" id="B9FDU7"/>
<feature type="compositionally biased region" description="Low complexity" evidence="1">
    <location>
        <begin position="120"/>
        <end position="137"/>
    </location>
</feature>